<proteinExistence type="predicted"/>
<dbReference type="AlphaFoldDB" id="A0A2N9ENW1"/>
<dbReference type="EMBL" id="OIVN01000208">
    <property type="protein sequence ID" value="SPC76259.1"/>
    <property type="molecule type" value="Genomic_DNA"/>
</dbReference>
<protein>
    <submittedName>
        <fullName evidence="1">Uncharacterized protein</fullName>
    </submittedName>
</protein>
<organism evidence="1">
    <name type="scientific">Fagus sylvatica</name>
    <name type="common">Beechnut</name>
    <dbReference type="NCBI Taxonomy" id="28930"/>
    <lineage>
        <taxon>Eukaryota</taxon>
        <taxon>Viridiplantae</taxon>
        <taxon>Streptophyta</taxon>
        <taxon>Embryophyta</taxon>
        <taxon>Tracheophyta</taxon>
        <taxon>Spermatophyta</taxon>
        <taxon>Magnoliopsida</taxon>
        <taxon>eudicotyledons</taxon>
        <taxon>Gunneridae</taxon>
        <taxon>Pentapetalae</taxon>
        <taxon>rosids</taxon>
        <taxon>fabids</taxon>
        <taxon>Fagales</taxon>
        <taxon>Fagaceae</taxon>
        <taxon>Fagus</taxon>
    </lineage>
</organism>
<dbReference type="SUPFAM" id="SSF48452">
    <property type="entry name" value="TPR-like"/>
    <property type="match status" value="1"/>
</dbReference>
<reference evidence="1" key="1">
    <citation type="submission" date="2018-02" db="EMBL/GenBank/DDBJ databases">
        <authorList>
            <person name="Cohen D.B."/>
            <person name="Kent A.D."/>
        </authorList>
    </citation>
    <scope>NUCLEOTIDE SEQUENCE</scope>
</reference>
<sequence>MPQPNDSCYSATQRDFSYRSLGWTDMDWVFEKFGFGDSGVEGVEVGLGDVVVVVGGGGGGFGMREGCGFGDYGGEGLGWKFDLNEKVLFWGQSDEPLRWGGDADMQSTVQQLCLKHPVVRAKLGLPDKAAPTAAAISGETVASPITSIISPTKKQKISVQNLSPKELLALSVQLLSKGQKERAVPLLRLALDKDPDYVRALLVMGQTLLQNAQPAEATEYLERAISKLFFAADPADVENVDLLILSSQWAGVAYIRQGKNAEGISHLERVASLKEPEDPKSKVHYFDGLVLLASALYNEGRKTEAANYLRFAAAYNPAYNEYLEQCENDEDVFVSDLVSSRRRDY</sequence>
<dbReference type="InterPro" id="IPR011990">
    <property type="entry name" value="TPR-like_helical_dom_sf"/>
</dbReference>
<accession>A0A2N9ENW1</accession>
<evidence type="ECO:0000313" key="1">
    <source>
        <dbReference type="EMBL" id="SPC76259.1"/>
    </source>
</evidence>
<dbReference type="Pfam" id="PF14559">
    <property type="entry name" value="TPR_19"/>
    <property type="match status" value="1"/>
</dbReference>
<dbReference type="Gene3D" id="1.25.40.10">
    <property type="entry name" value="Tetratricopeptide repeat domain"/>
    <property type="match status" value="1"/>
</dbReference>
<name>A0A2N9ENW1_FAGSY</name>
<gene>
    <name evidence="1" type="ORF">FSB_LOCUS4141</name>
</gene>